<dbReference type="AlphaFoldDB" id="A0A4S4DXT2"/>
<evidence type="ECO:0000313" key="2">
    <source>
        <dbReference type="Proteomes" id="UP000306102"/>
    </source>
</evidence>
<accession>A0A4S4DXT2</accession>
<dbReference type="EMBL" id="SDRB02009831">
    <property type="protein sequence ID" value="THG07675.1"/>
    <property type="molecule type" value="Genomic_DNA"/>
</dbReference>
<dbReference type="InterPro" id="IPR050232">
    <property type="entry name" value="FBL13/AtMIF1-like"/>
</dbReference>
<name>A0A4S4DXT2_CAMSN</name>
<sequence length="151" mass="16772">MVNAPILECLHVADSCLVLYCLKSLSSLVKASVCVEAPFPYAFSAITQVNQLYGLLKVISNVKHLHLKGSTMAALSFANDKNWPVFPNLTQLELGVCHNFCCESLFDLLNGAPNLCTMAFAKVPLHDGFAYSKQFNWFEPQEVSSCLRSWH</sequence>
<evidence type="ECO:0000313" key="1">
    <source>
        <dbReference type="EMBL" id="THG07675.1"/>
    </source>
</evidence>
<organism evidence="1 2">
    <name type="scientific">Camellia sinensis var. sinensis</name>
    <name type="common">China tea</name>
    <dbReference type="NCBI Taxonomy" id="542762"/>
    <lineage>
        <taxon>Eukaryota</taxon>
        <taxon>Viridiplantae</taxon>
        <taxon>Streptophyta</taxon>
        <taxon>Embryophyta</taxon>
        <taxon>Tracheophyta</taxon>
        <taxon>Spermatophyta</taxon>
        <taxon>Magnoliopsida</taxon>
        <taxon>eudicotyledons</taxon>
        <taxon>Gunneridae</taxon>
        <taxon>Pentapetalae</taxon>
        <taxon>asterids</taxon>
        <taxon>Ericales</taxon>
        <taxon>Theaceae</taxon>
        <taxon>Camellia</taxon>
    </lineage>
</organism>
<keyword evidence="2" id="KW-1185">Reference proteome</keyword>
<protein>
    <recommendedName>
        <fullName evidence="3">FBD domain-containing protein</fullName>
    </recommendedName>
</protein>
<dbReference type="Proteomes" id="UP000306102">
    <property type="component" value="Unassembled WGS sequence"/>
</dbReference>
<comment type="caution">
    <text evidence="1">The sequence shown here is derived from an EMBL/GenBank/DDBJ whole genome shotgun (WGS) entry which is preliminary data.</text>
</comment>
<proteinExistence type="predicted"/>
<dbReference type="PANTHER" id="PTHR31900:SF27">
    <property type="entry name" value="FBD DOMAIN-CONTAINING PROTEIN"/>
    <property type="match status" value="1"/>
</dbReference>
<dbReference type="PANTHER" id="PTHR31900">
    <property type="entry name" value="F-BOX/RNI SUPERFAMILY PROTEIN-RELATED"/>
    <property type="match status" value="1"/>
</dbReference>
<reference evidence="1 2" key="1">
    <citation type="journal article" date="2018" name="Proc. Natl. Acad. Sci. U.S.A.">
        <title>Draft genome sequence of Camellia sinensis var. sinensis provides insights into the evolution of the tea genome and tea quality.</title>
        <authorList>
            <person name="Wei C."/>
            <person name="Yang H."/>
            <person name="Wang S."/>
            <person name="Zhao J."/>
            <person name="Liu C."/>
            <person name="Gao L."/>
            <person name="Xia E."/>
            <person name="Lu Y."/>
            <person name="Tai Y."/>
            <person name="She G."/>
            <person name="Sun J."/>
            <person name="Cao H."/>
            <person name="Tong W."/>
            <person name="Gao Q."/>
            <person name="Li Y."/>
            <person name="Deng W."/>
            <person name="Jiang X."/>
            <person name="Wang W."/>
            <person name="Chen Q."/>
            <person name="Zhang S."/>
            <person name="Li H."/>
            <person name="Wu J."/>
            <person name="Wang P."/>
            <person name="Li P."/>
            <person name="Shi C."/>
            <person name="Zheng F."/>
            <person name="Jian J."/>
            <person name="Huang B."/>
            <person name="Shan D."/>
            <person name="Shi M."/>
            <person name="Fang C."/>
            <person name="Yue Y."/>
            <person name="Li F."/>
            <person name="Li D."/>
            <person name="Wei S."/>
            <person name="Han B."/>
            <person name="Jiang C."/>
            <person name="Yin Y."/>
            <person name="Xia T."/>
            <person name="Zhang Z."/>
            <person name="Bennetzen J.L."/>
            <person name="Zhao S."/>
            <person name="Wan X."/>
        </authorList>
    </citation>
    <scope>NUCLEOTIDE SEQUENCE [LARGE SCALE GENOMIC DNA]</scope>
    <source>
        <strain evidence="2">cv. Shuchazao</strain>
        <tissue evidence="1">Leaf</tissue>
    </source>
</reference>
<gene>
    <name evidence="1" type="ORF">TEA_009624</name>
</gene>
<evidence type="ECO:0008006" key="3">
    <source>
        <dbReference type="Google" id="ProtNLM"/>
    </source>
</evidence>